<dbReference type="PANTHER" id="PTHR30250:SF11">
    <property type="entry name" value="O-ANTIGEN TRANSPORTER-RELATED"/>
    <property type="match status" value="1"/>
</dbReference>
<feature type="transmembrane region" description="Helical" evidence="6">
    <location>
        <begin position="226"/>
        <end position="247"/>
    </location>
</feature>
<keyword evidence="3 6" id="KW-0812">Transmembrane</keyword>
<feature type="transmembrane region" description="Helical" evidence="6">
    <location>
        <begin position="167"/>
        <end position="186"/>
    </location>
</feature>
<evidence type="ECO:0000256" key="2">
    <source>
        <dbReference type="ARBA" id="ARBA00022475"/>
    </source>
</evidence>
<evidence type="ECO:0000256" key="1">
    <source>
        <dbReference type="ARBA" id="ARBA00004651"/>
    </source>
</evidence>
<organism evidence="7 8">
    <name type="scientific">Bradyrhizobium sediminis</name>
    <dbReference type="NCBI Taxonomy" id="2840469"/>
    <lineage>
        <taxon>Bacteria</taxon>
        <taxon>Pseudomonadati</taxon>
        <taxon>Pseudomonadota</taxon>
        <taxon>Alphaproteobacteria</taxon>
        <taxon>Hyphomicrobiales</taxon>
        <taxon>Nitrobacteraceae</taxon>
        <taxon>Bradyrhizobium</taxon>
    </lineage>
</organism>
<protein>
    <submittedName>
        <fullName evidence="7">Uncharacterized protein</fullName>
    </submittedName>
</protein>
<keyword evidence="4 6" id="KW-1133">Transmembrane helix</keyword>
<dbReference type="RefSeq" id="WP_215612919.1">
    <property type="nucleotide sequence ID" value="NZ_CP076135.1"/>
</dbReference>
<feature type="transmembrane region" description="Helical" evidence="6">
    <location>
        <begin position="380"/>
        <end position="407"/>
    </location>
</feature>
<evidence type="ECO:0000313" key="8">
    <source>
        <dbReference type="Proteomes" id="UP000680805"/>
    </source>
</evidence>
<evidence type="ECO:0000256" key="4">
    <source>
        <dbReference type="ARBA" id="ARBA00022989"/>
    </source>
</evidence>
<proteinExistence type="predicted"/>
<keyword evidence="5 6" id="KW-0472">Membrane</keyword>
<evidence type="ECO:0000313" key="7">
    <source>
        <dbReference type="EMBL" id="QWG17265.1"/>
    </source>
</evidence>
<evidence type="ECO:0000256" key="5">
    <source>
        <dbReference type="ARBA" id="ARBA00023136"/>
    </source>
</evidence>
<evidence type="ECO:0000256" key="3">
    <source>
        <dbReference type="ARBA" id="ARBA00022692"/>
    </source>
</evidence>
<feature type="transmembrane region" description="Helical" evidence="6">
    <location>
        <begin position="142"/>
        <end position="161"/>
    </location>
</feature>
<comment type="subcellular location">
    <subcellularLocation>
        <location evidence="1">Cell membrane</location>
        <topology evidence="1">Multi-pass membrane protein</topology>
    </subcellularLocation>
</comment>
<dbReference type="GO" id="GO:0005886">
    <property type="term" value="C:plasma membrane"/>
    <property type="evidence" value="ECO:0007669"/>
    <property type="project" value="UniProtKB-SubCell"/>
</dbReference>
<dbReference type="AlphaFoldDB" id="A0A975RR72"/>
<gene>
    <name evidence="7" type="ORF">KMZ68_20155</name>
</gene>
<name>A0A975RR72_9BRAD</name>
<sequence length="436" mass="45926">MGARLLIQRASWTLIDQGVVSFGNFLLNVTLARTLSEEDYGEFALFLGAVFMLRTIDYSLVSYPLSVRLCVASGEERAGLLGNTILLAVALGLMLAVVMALGTRVLEVDNIVLPACLCYLCWQAQETSRRCLLADFRYRAAVAGDGIAYVGQAMLIALLAWLDAITLPVALYMMSATFGIGAMMHASKLRFGWPNFAESRRLARECFAVGKWSLVNYQLVLARVQLLPWMLAALAGTATTASLQAGLNIANMMNPIIFGIGNAVPQVAAHAYRSGGTIGASRAALGYVLFGLSPILLISAAGVLMPELLLRTVYGPSSPYLAAAAGLQLLMIAGVLDYVAEMISKTLLGVEAGRLASLVNVAAVGTAAVLAFVLIGPFGVFGACLALLVANLVRATGALIAIAWLIADERSRTLARSVAAVSAAPLDKVLGAPAEQ</sequence>
<feature type="transmembrane region" description="Helical" evidence="6">
    <location>
        <begin position="352"/>
        <end position="374"/>
    </location>
</feature>
<dbReference type="Proteomes" id="UP000680805">
    <property type="component" value="Chromosome"/>
</dbReference>
<dbReference type="KEGG" id="bsei:KMZ68_20155"/>
<feature type="transmembrane region" description="Helical" evidence="6">
    <location>
        <begin position="78"/>
        <end position="99"/>
    </location>
</feature>
<dbReference type="EMBL" id="CP076135">
    <property type="protein sequence ID" value="QWG17265.1"/>
    <property type="molecule type" value="Genomic_DNA"/>
</dbReference>
<feature type="transmembrane region" description="Helical" evidence="6">
    <location>
        <begin position="284"/>
        <end position="305"/>
    </location>
</feature>
<feature type="transmembrane region" description="Helical" evidence="6">
    <location>
        <begin position="320"/>
        <end position="340"/>
    </location>
</feature>
<dbReference type="InterPro" id="IPR050833">
    <property type="entry name" value="Poly_Biosynth_Transport"/>
</dbReference>
<reference evidence="7" key="1">
    <citation type="submission" date="2021-06" db="EMBL/GenBank/DDBJ databases">
        <title>Bradyrhizobium sp. S2-11-2 Genome sequencing.</title>
        <authorList>
            <person name="Jin L."/>
        </authorList>
    </citation>
    <scope>NUCLEOTIDE SEQUENCE</scope>
    <source>
        <strain evidence="7">S2-11-2</strain>
    </source>
</reference>
<evidence type="ECO:0000256" key="6">
    <source>
        <dbReference type="SAM" id="Phobius"/>
    </source>
</evidence>
<dbReference type="PANTHER" id="PTHR30250">
    <property type="entry name" value="PST FAMILY PREDICTED COLANIC ACID TRANSPORTER"/>
    <property type="match status" value="1"/>
</dbReference>
<accession>A0A975RR72</accession>
<keyword evidence="2" id="KW-1003">Cell membrane</keyword>